<reference evidence="1 2" key="1">
    <citation type="submission" date="2018-08" db="EMBL/GenBank/DDBJ databases">
        <title>Chitinophagaceae sp. K23C18032701, a novel bacterium isolated from forest soil.</title>
        <authorList>
            <person name="Wang C."/>
        </authorList>
    </citation>
    <scope>NUCLEOTIDE SEQUENCE [LARGE SCALE GENOMIC DNA]</scope>
    <source>
        <strain evidence="1 2">K23C18032701</strain>
    </source>
</reference>
<evidence type="ECO:0000313" key="1">
    <source>
        <dbReference type="EMBL" id="RFM29051.1"/>
    </source>
</evidence>
<accession>A0A3E1NMB7</accession>
<gene>
    <name evidence="1" type="ORF">DXN05_09835</name>
</gene>
<dbReference type="Proteomes" id="UP000261284">
    <property type="component" value="Unassembled WGS sequence"/>
</dbReference>
<dbReference type="AlphaFoldDB" id="A0A3E1NMB7"/>
<keyword evidence="2" id="KW-1185">Reference proteome</keyword>
<name>A0A3E1NMB7_9BACT</name>
<dbReference type="InterPro" id="IPR034660">
    <property type="entry name" value="DinB/YfiT-like"/>
</dbReference>
<comment type="caution">
    <text evidence="1">The sequence shown here is derived from an EMBL/GenBank/DDBJ whole genome shotgun (WGS) entry which is preliminary data.</text>
</comment>
<organism evidence="1 2">
    <name type="scientific">Deminuibacter soli</name>
    <dbReference type="NCBI Taxonomy" id="2291815"/>
    <lineage>
        <taxon>Bacteria</taxon>
        <taxon>Pseudomonadati</taxon>
        <taxon>Bacteroidota</taxon>
        <taxon>Chitinophagia</taxon>
        <taxon>Chitinophagales</taxon>
        <taxon>Chitinophagaceae</taxon>
        <taxon>Deminuibacter</taxon>
    </lineage>
</organism>
<dbReference type="SUPFAM" id="SSF109854">
    <property type="entry name" value="DinB/YfiT-like putative metalloenzymes"/>
    <property type="match status" value="1"/>
</dbReference>
<evidence type="ECO:0000313" key="2">
    <source>
        <dbReference type="Proteomes" id="UP000261284"/>
    </source>
</evidence>
<protein>
    <submittedName>
        <fullName evidence="1">DinB family protein</fullName>
    </submittedName>
</protein>
<dbReference type="Gene3D" id="1.20.120.450">
    <property type="entry name" value="dinb family like domain"/>
    <property type="match status" value="1"/>
</dbReference>
<dbReference type="EMBL" id="QTJU01000002">
    <property type="protein sequence ID" value="RFM29051.1"/>
    <property type="molecule type" value="Genomic_DNA"/>
</dbReference>
<proteinExistence type="predicted"/>
<sequence>MYLKLPLSQVVDLNQLTRDLEFTQKGVPRAELIAALEALIPIIRTTLEQLPENSQEAPFPRFFDDKEVTVSYVLVTLLAHINYHLGQVNYLRRLLH</sequence>